<evidence type="ECO:0000313" key="2">
    <source>
        <dbReference type="Proteomes" id="UP000799755"/>
    </source>
</evidence>
<accession>A0ACB6QDS3</accession>
<organism evidence="1 2">
    <name type="scientific">Lindgomyces ingoldianus</name>
    <dbReference type="NCBI Taxonomy" id="673940"/>
    <lineage>
        <taxon>Eukaryota</taxon>
        <taxon>Fungi</taxon>
        <taxon>Dikarya</taxon>
        <taxon>Ascomycota</taxon>
        <taxon>Pezizomycotina</taxon>
        <taxon>Dothideomycetes</taxon>
        <taxon>Pleosporomycetidae</taxon>
        <taxon>Pleosporales</taxon>
        <taxon>Lindgomycetaceae</taxon>
        <taxon>Lindgomyces</taxon>
    </lineage>
</organism>
<reference evidence="1" key="1">
    <citation type="journal article" date="2020" name="Stud. Mycol.">
        <title>101 Dothideomycetes genomes: a test case for predicting lifestyles and emergence of pathogens.</title>
        <authorList>
            <person name="Haridas S."/>
            <person name="Albert R."/>
            <person name="Binder M."/>
            <person name="Bloem J."/>
            <person name="Labutti K."/>
            <person name="Salamov A."/>
            <person name="Andreopoulos B."/>
            <person name="Baker S."/>
            <person name="Barry K."/>
            <person name="Bills G."/>
            <person name="Bluhm B."/>
            <person name="Cannon C."/>
            <person name="Castanera R."/>
            <person name="Culley D."/>
            <person name="Daum C."/>
            <person name="Ezra D."/>
            <person name="Gonzalez J."/>
            <person name="Henrissat B."/>
            <person name="Kuo A."/>
            <person name="Liang C."/>
            <person name="Lipzen A."/>
            <person name="Lutzoni F."/>
            <person name="Magnuson J."/>
            <person name="Mondo S."/>
            <person name="Nolan M."/>
            <person name="Ohm R."/>
            <person name="Pangilinan J."/>
            <person name="Park H.-J."/>
            <person name="Ramirez L."/>
            <person name="Alfaro M."/>
            <person name="Sun H."/>
            <person name="Tritt A."/>
            <person name="Yoshinaga Y."/>
            <person name="Zwiers L.-H."/>
            <person name="Turgeon B."/>
            <person name="Goodwin S."/>
            <person name="Spatafora J."/>
            <person name="Crous P."/>
            <person name="Grigoriev I."/>
        </authorList>
    </citation>
    <scope>NUCLEOTIDE SEQUENCE</scope>
    <source>
        <strain evidence="1">ATCC 200398</strain>
    </source>
</reference>
<dbReference type="EMBL" id="MU003538">
    <property type="protein sequence ID" value="KAF2464272.1"/>
    <property type="molecule type" value="Genomic_DNA"/>
</dbReference>
<sequence>MNRGGLDTVFFFPAMLLEECFLSCLFSLAYPTRGFAQSVVSCGTISRMAPWRYFLYQLDFLLDAARFGNAAKDQEIKAAHPVTITFFSLVLFLLFFLLLVTTDGTELIAKEWRSESSVTPNRFLLFHNELLSLLKHPLLPMPSPEAVVSTEYSLGVFTTILNTDPTSQAVSSELPTSGNKMMNVKGDEASPKSQKCENLEELLADVLAYILVGVRMIMLTLWDIAISLDSIECQSYSFPIVQVWCRNVTAPSDSLLISMLGLRQTPYFVIEIKTQCLSSKIATTLKCEPGRMTESLIRLSEACRYGRTTCPVWDMAVNPPLETPALPARGIRKVALRLSRVGCITQLMMMNIILQLTSPQILKSIQISRDTLSLLPHSK</sequence>
<keyword evidence="2" id="KW-1185">Reference proteome</keyword>
<comment type="caution">
    <text evidence="1">The sequence shown here is derived from an EMBL/GenBank/DDBJ whole genome shotgun (WGS) entry which is preliminary data.</text>
</comment>
<evidence type="ECO:0000313" key="1">
    <source>
        <dbReference type="EMBL" id="KAF2464272.1"/>
    </source>
</evidence>
<dbReference type="Proteomes" id="UP000799755">
    <property type="component" value="Unassembled WGS sequence"/>
</dbReference>
<protein>
    <submittedName>
        <fullName evidence="1">Uncharacterized protein</fullName>
    </submittedName>
</protein>
<name>A0ACB6QDS3_9PLEO</name>
<proteinExistence type="predicted"/>
<gene>
    <name evidence="1" type="ORF">BDR25DRAFT_361777</name>
</gene>